<evidence type="ECO:0000256" key="1">
    <source>
        <dbReference type="SAM" id="MobiDB-lite"/>
    </source>
</evidence>
<protein>
    <submittedName>
        <fullName evidence="3">Uncharacterized protein</fullName>
    </submittedName>
</protein>
<gene>
    <name evidence="2" type="ORF">Lmor_0835</name>
    <name evidence="3" type="ORF">NCTC12239_00794</name>
</gene>
<evidence type="ECO:0000313" key="3">
    <source>
        <dbReference type="EMBL" id="STX61876.1"/>
    </source>
</evidence>
<dbReference type="OrthoDB" id="5638270at2"/>
<name>A0A378JTU5_9GAMM</name>
<dbReference type="Proteomes" id="UP000254040">
    <property type="component" value="Unassembled WGS sequence"/>
</dbReference>
<feature type="region of interest" description="Disordered" evidence="1">
    <location>
        <begin position="303"/>
        <end position="322"/>
    </location>
</feature>
<evidence type="ECO:0000313" key="5">
    <source>
        <dbReference type="Proteomes" id="UP000254040"/>
    </source>
</evidence>
<reference evidence="3 5" key="2">
    <citation type="submission" date="2018-06" db="EMBL/GenBank/DDBJ databases">
        <authorList>
            <consortium name="Pathogen Informatics"/>
            <person name="Doyle S."/>
        </authorList>
    </citation>
    <scope>NUCLEOTIDE SEQUENCE [LARGE SCALE GENOMIC DNA]</scope>
    <source>
        <strain evidence="3 5">NCTC12239</strain>
    </source>
</reference>
<evidence type="ECO:0000313" key="2">
    <source>
        <dbReference type="EMBL" id="KTD35388.1"/>
    </source>
</evidence>
<feature type="compositionally biased region" description="Polar residues" evidence="1">
    <location>
        <begin position="309"/>
        <end position="322"/>
    </location>
</feature>
<dbReference type="RefSeq" id="WP_028384271.1">
    <property type="nucleotide sequence ID" value="NZ_CAAAJG010000016.1"/>
</dbReference>
<dbReference type="AlphaFoldDB" id="A0A378JTU5"/>
<reference evidence="2 4" key="1">
    <citation type="submission" date="2015-11" db="EMBL/GenBank/DDBJ databases">
        <title>Genomic analysis of 38 Legionella species identifies large and diverse effector repertoires.</title>
        <authorList>
            <person name="Burstein D."/>
            <person name="Amaro F."/>
            <person name="Zusman T."/>
            <person name="Lifshitz Z."/>
            <person name="Cohen O."/>
            <person name="Gilbert J.A."/>
            <person name="Pupko T."/>
            <person name="Shuman H.A."/>
            <person name="Segal G."/>
        </authorList>
    </citation>
    <scope>NUCLEOTIDE SEQUENCE [LARGE SCALE GENOMIC DNA]</scope>
    <source>
        <strain evidence="2 4">ATCC 43877</strain>
    </source>
</reference>
<accession>A0A378JTU5</accession>
<organism evidence="3 5">
    <name type="scientific">Legionella moravica</name>
    <dbReference type="NCBI Taxonomy" id="39962"/>
    <lineage>
        <taxon>Bacteria</taxon>
        <taxon>Pseudomonadati</taxon>
        <taxon>Pseudomonadota</taxon>
        <taxon>Gammaproteobacteria</taxon>
        <taxon>Legionellales</taxon>
        <taxon>Legionellaceae</taxon>
        <taxon>Legionella</taxon>
    </lineage>
</organism>
<dbReference type="STRING" id="39962.Lmor_0835"/>
<dbReference type="EMBL" id="LNYN01000014">
    <property type="protein sequence ID" value="KTD35388.1"/>
    <property type="molecule type" value="Genomic_DNA"/>
</dbReference>
<keyword evidence="4" id="KW-1185">Reference proteome</keyword>
<dbReference type="EMBL" id="UGOG01000001">
    <property type="protein sequence ID" value="STX61876.1"/>
    <property type="molecule type" value="Genomic_DNA"/>
</dbReference>
<dbReference type="Proteomes" id="UP000054985">
    <property type="component" value="Unassembled WGS sequence"/>
</dbReference>
<sequence length="322" mass="36650">MPQFDLNKLVVLHLYQYSKPRGEQDPLYRVEKTCDAVKLSTCTRIIYILTSDSLVSEEQSAAYKSLTDFLGRQDMYSGGIRFERLDGDKAYEFLLYWMIGGINPKKTLNDPRILGDVRALWTKMTTSPSARAQKLVEIFSVFFKDLFTDSASLHKLLSVNKHLDQATLVETFKTACQNCTWARVNGFLSCLSGFTYQHFLDNTYLEHLEINLRLVKDRILNKVELSPTGAVISFFQPKYEPSEERLKGIEHRLKTVNELIAYLNALKASSVEVKLSAQALIKDSQTSKVDDELVLLDFESSTKDENDDSTINHSLSNTSCQL</sequence>
<proteinExistence type="predicted"/>
<evidence type="ECO:0000313" key="4">
    <source>
        <dbReference type="Proteomes" id="UP000054985"/>
    </source>
</evidence>